<name>A0A1G7L181_9ACTN</name>
<keyword evidence="4" id="KW-1185">Reference proteome</keyword>
<feature type="region of interest" description="Disordered" evidence="1">
    <location>
        <begin position="24"/>
        <end position="44"/>
    </location>
</feature>
<dbReference type="EMBL" id="FNBT01000003">
    <property type="protein sequence ID" value="SDF43267.1"/>
    <property type="molecule type" value="Genomic_DNA"/>
</dbReference>
<sequence length="163" mass="16026">MRSLRRGAASALLVLAVAGCTDDAAGPAPTSSKSTSSASGTTDADLAGGAEAEALAPLPAGPATGTAVLVYSGLGELRAPFTGQCSHEGSTTRIEGSADTARIVLDVTPDGARLALDDDGVTATSDLSTGRYEVTGSHLSLRADMSQDGESAGSAELEIDCGG</sequence>
<evidence type="ECO:0000256" key="2">
    <source>
        <dbReference type="SAM" id="SignalP"/>
    </source>
</evidence>
<gene>
    <name evidence="3" type="ORF">SAMN05660662_2203</name>
</gene>
<accession>A0A1G7L181</accession>
<dbReference type="STRING" id="1550231.SAMN05660662_2203"/>
<organism evidence="3 4">
    <name type="scientific">Blastococcus aurantiacus</name>
    <dbReference type="NCBI Taxonomy" id="1550231"/>
    <lineage>
        <taxon>Bacteria</taxon>
        <taxon>Bacillati</taxon>
        <taxon>Actinomycetota</taxon>
        <taxon>Actinomycetes</taxon>
        <taxon>Geodermatophilales</taxon>
        <taxon>Geodermatophilaceae</taxon>
        <taxon>Blastococcus</taxon>
    </lineage>
</organism>
<feature type="signal peptide" evidence="2">
    <location>
        <begin position="1"/>
        <end position="24"/>
    </location>
</feature>
<dbReference type="OrthoDB" id="5195193at2"/>
<dbReference type="AlphaFoldDB" id="A0A1G7L181"/>
<reference evidence="4" key="1">
    <citation type="submission" date="2016-10" db="EMBL/GenBank/DDBJ databases">
        <authorList>
            <person name="Varghese N."/>
            <person name="Submissions S."/>
        </authorList>
    </citation>
    <scope>NUCLEOTIDE SEQUENCE [LARGE SCALE GENOMIC DNA]</scope>
    <source>
        <strain evidence="4">DSM 44268</strain>
    </source>
</reference>
<evidence type="ECO:0008006" key="5">
    <source>
        <dbReference type="Google" id="ProtNLM"/>
    </source>
</evidence>
<protein>
    <recommendedName>
        <fullName evidence="5">Lipoprotein antigen</fullName>
    </recommendedName>
</protein>
<proteinExistence type="predicted"/>
<evidence type="ECO:0000256" key="1">
    <source>
        <dbReference type="SAM" id="MobiDB-lite"/>
    </source>
</evidence>
<evidence type="ECO:0000313" key="3">
    <source>
        <dbReference type="EMBL" id="SDF43267.1"/>
    </source>
</evidence>
<dbReference type="RefSeq" id="WP_091765849.1">
    <property type="nucleotide sequence ID" value="NZ_FNBT01000003.1"/>
</dbReference>
<dbReference type="PROSITE" id="PS51257">
    <property type="entry name" value="PROKAR_LIPOPROTEIN"/>
    <property type="match status" value="1"/>
</dbReference>
<keyword evidence="2" id="KW-0732">Signal</keyword>
<feature type="chain" id="PRO_5011551705" description="Lipoprotein antigen" evidence="2">
    <location>
        <begin position="25"/>
        <end position="163"/>
    </location>
</feature>
<dbReference type="Proteomes" id="UP000199406">
    <property type="component" value="Unassembled WGS sequence"/>
</dbReference>
<evidence type="ECO:0000313" key="4">
    <source>
        <dbReference type="Proteomes" id="UP000199406"/>
    </source>
</evidence>